<dbReference type="EMBL" id="DF196773">
    <property type="protein sequence ID" value="GAC72453.1"/>
    <property type="molecule type" value="Genomic_DNA"/>
</dbReference>
<accession>M9MBF4</accession>
<name>M9MBF4_PSEA3</name>
<feature type="region of interest" description="Disordered" evidence="1">
    <location>
        <begin position="290"/>
        <end position="343"/>
    </location>
</feature>
<proteinExistence type="predicted"/>
<sequence length="343" mass="38058">MSTLDGAVPLGLGITKLRLWDEIHRAHCDDFRPRQPQVDQLQVREAGRCKVVLPSCSSTAAAVQEKLEHDGLFDEDVLEGTRESLANWFLATVCSPAPCKTTEVDSQGVVLPPPPVKPRPSLRHPPPLVARLKAKARRARRKQHKAEHRRRLFLTHMVQMTNLVRRLASHQPSSCPSTSQLSRQGSRHALSLLPEAAGVDVARFVDVVFDTDAQSSEITAPSEMSDKDLAHATRAEIEKRIRMAGADIVVPKGVYRWMVASDFAKRWPSKVRHVRQNPWPGLEHVWGLPSGLGGGEGPDPEPVRWQSGPRSRFLRRNHTDGARPAAMEPAPGLETDSSSQKCY</sequence>
<evidence type="ECO:0000256" key="1">
    <source>
        <dbReference type="SAM" id="MobiDB-lite"/>
    </source>
</evidence>
<reference evidence="3" key="1">
    <citation type="journal article" date="2013" name="Genome Announc.">
        <title>Genome sequence of the basidiomycetous yeast Pseudozyma antarctica T-34, a producer of the glycolipid biosurfactants mannosylerythritol lipids.</title>
        <authorList>
            <person name="Morita T."/>
            <person name="Koike H."/>
            <person name="Koyama Y."/>
            <person name="Hagiwara H."/>
            <person name="Ito E."/>
            <person name="Fukuoka T."/>
            <person name="Imura T."/>
            <person name="Machida M."/>
            <person name="Kitamoto D."/>
        </authorList>
    </citation>
    <scope>NUCLEOTIDE SEQUENCE [LARGE SCALE GENOMIC DNA]</scope>
    <source>
        <strain evidence="3">T-34</strain>
    </source>
</reference>
<protein>
    <submittedName>
        <fullName evidence="2">Uncharacterized protein</fullName>
    </submittedName>
</protein>
<evidence type="ECO:0000313" key="2">
    <source>
        <dbReference type="EMBL" id="GAC72453.1"/>
    </source>
</evidence>
<organism evidence="2 3">
    <name type="scientific">Pseudozyma antarctica (strain T-34)</name>
    <name type="common">Yeast</name>
    <name type="synonym">Candida antarctica</name>
    <dbReference type="NCBI Taxonomy" id="1151754"/>
    <lineage>
        <taxon>Eukaryota</taxon>
        <taxon>Fungi</taxon>
        <taxon>Dikarya</taxon>
        <taxon>Basidiomycota</taxon>
        <taxon>Ustilaginomycotina</taxon>
        <taxon>Ustilaginomycetes</taxon>
        <taxon>Ustilaginales</taxon>
        <taxon>Ustilaginaceae</taxon>
        <taxon>Moesziomyces</taxon>
    </lineage>
</organism>
<evidence type="ECO:0000313" key="3">
    <source>
        <dbReference type="Proteomes" id="UP000011976"/>
    </source>
</evidence>
<dbReference type="Proteomes" id="UP000011976">
    <property type="component" value="Unassembled WGS sequence"/>
</dbReference>
<feature type="region of interest" description="Disordered" evidence="1">
    <location>
        <begin position="104"/>
        <end position="126"/>
    </location>
</feature>
<dbReference type="OrthoDB" id="2556014at2759"/>
<dbReference type="AlphaFoldDB" id="M9MBF4"/>
<feature type="compositionally biased region" description="Pro residues" evidence="1">
    <location>
        <begin position="111"/>
        <end position="126"/>
    </location>
</feature>
<gene>
    <name evidence="2" type="ORF">PANT_7c00111</name>
</gene>